<keyword evidence="6 9" id="KW-0238">DNA-binding</keyword>
<dbReference type="GO" id="GO:0005524">
    <property type="term" value="F:ATP binding"/>
    <property type="evidence" value="ECO:0007669"/>
    <property type="project" value="UniProtKB-UniRule"/>
</dbReference>
<dbReference type="Pfam" id="PF05188">
    <property type="entry name" value="MutS_II"/>
    <property type="match status" value="1"/>
</dbReference>
<protein>
    <recommendedName>
        <fullName evidence="2 9">DNA mismatch repair protein MutS</fullName>
    </recommendedName>
</protein>
<evidence type="ECO:0000256" key="4">
    <source>
        <dbReference type="ARBA" id="ARBA00022763"/>
    </source>
</evidence>
<dbReference type="NCBIfam" id="NF003810">
    <property type="entry name" value="PRK05399.1"/>
    <property type="match status" value="1"/>
</dbReference>
<keyword evidence="3 9" id="KW-0547">Nucleotide-binding</keyword>
<dbReference type="InterPro" id="IPR027417">
    <property type="entry name" value="P-loop_NTPase"/>
</dbReference>
<evidence type="ECO:0000313" key="13">
    <source>
        <dbReference type="Proteomes" id="UP001141619"/>
    </source>
</evidence>
<dbReference type="SUPFAM" id="SSF53150">
    <property type="entry name" value="DNA repair protein MutS, domain II"/>
    <property type="match status" value="1"/>
</dbReference>
<evidence type="ECO:0000256" key="10">
    <source>
        <dbReference type="RuleBase" id="RU003756"/>
    </source>
</evidence>
<dbReference type="InterPro" id="IPR017261">
    <property type="entry name" value="DNA_mismatch_repair_MutS/MSH"/>
</dbReference>
<reference evidence="12" key="1">
    <citation type="submission" date="2022-08" db="EMBL/GenBank/DDBJ databases">
        <authorList>
            <person name="Vandamme P."/>
            <person name="Hettiarachchi A."/>
            <person name="Peeters C."/>
            <person name="Cnockaert M."/>
            <person name="Carlier A."/>
        </authorList>
    </citation>
    <scope>NUCLEOTIDE SEQUENCE</scope>
    <source>
        <strain evidence="12">LMG 31809</strain>
    </source>
</reference>
<dbReference type="Gene3D" id="3.30.420.110">
    <property type="entry name" value="MutS, connector domain"/>
    <property type="match status" value="1"/>
</dbReference>
<sequence length="869" mass="93583">MMEQYLEIKAGHPGCLLFYRMGDFYELFFADAVEASAALDITLTKRGKHGGEDIPMCGVPVHAADSYLARLIRKGFKVAVCEQTEDPAEARKRGGKSVVRRAVVRIVTPGTLTEDVLLDARSNNYLAALARVRGSYALAWADISTGEFRVTGLTLADLDGELARLRPHEILLSETLMGELSEQLRDWRGLLAPQMSAMFEAGAGERRLRGLFGVAAVDALGPDQPAMIGAVGAILDYLNDTQKSRLPKLAPPLVETVRGAMIIDAATRRNLELVETLAGQRDGSLIATIDRTVTGPGARALSARLSAPLTDPAIINERLDAVGLFLDNVSLRGRLREQLKRTPDMERALSRLALERGGPRDIAALRDGLGVAGSLRDLLARVSLLPPEIARLSAELGEHQGLIDRLAAALRDDLPMNARDGGFMAPGYDATFDEFRTLRDESRRLIAAMEGRYQGETGLSGLKIKHNNVLGYHIEVKPKDAAVLMAPPHNTSFAHRQTMANAVRFNTADLADLASRIAEAEVRALARELELYAGLVALVLESWDGIMLAARALAELDVAAALADLAEAGRYGRPLVDGSLAFSITGGRHPVVEAALARARSGPFVANDCELAPDQRLWLITGPNMAGKSTFLRQNAVIAIMAQMGSYVPADQAHIGVVDRLFSRVGAADDLARGRSTFMVEMVETATILTQAGERSLVILDEIGRGTATFDGLSIAWAAVEYLHEENRCRGLFATHYHELKALAGRLSSLALHAMKVKEWQGDVIFLHEVGPGSADRSYGVQVARLAGLPAAVLHRAEEVLAKLEAGEQGTTLATLADDLPLFAVIRDAPRRASGPSPVEEAVKAVNPDELSPMAALELVYRLKGLTAG</sequence>
<dbReference type="Pfam" id="PF00488">
    <property type="entry name" value="MutS_V"/>
    <property type="match status" value="1"/>
</dbReference>
<keyword evidence="4 9" id="KW-0227">DNA damage</keyword>
<dbReference type="Pfam" id="PF05192">
    <property type="entry name" value="MutS_III"/>
    <property type="match status" value="1"/>
</dbReference>
<dbReference type="NCBIfam" id="TIGR01070">
    <property type="entry name" value="mutS1"/>
    <property type="match status" value="1"/>
</dbReference>
<evidence type="ECO:0000256" key="5">
    <source>
        <dbReference type="ARBA" id="ARBA00022840"/>
    </source>
</evidence>
<keyword evidence="13" id="KW-1185">Reference proteome</keyword>
<dbReference type="GO" id="GO:0030983">
    <property type="term" value="F:mismatched DNA binding"/>
    <property type="evidence" value="ECO:0007669"/>
    <property type="project" value="InterPro"/>
</dbReference>
<dbReference type="GO" id="GO:0005829">
    <property type="term" value="C:cytosol"/>
    <property type="evidence" value="ECO:0007669"/>
    <property type="project" value="TreeGrafter"/>
</dbReference>
<evidence type="ECO:0000256" key="2">
    <source>
        <dbReference type="ARBA" id="ARBA00021982"/>
    </source>
</evidence>
<dbReference type="Gene3D" id="1.10.1420.10">
    <property type="match status" value="2"/>
</dbReference>
<dbReference type="EMBL" id="JANWOI010000004">
    <property type="protein sequence ID" value="MDA5194673.1"/>
    <property type="molecule type" value="Genomic_DNA"/>
</dbReference>
<dbReference type="PANTHER" id="PTHR11361:SF34">
    <property type="entry name" value="DNA MISMATCH REPAIR PROTEIN MSH1, MITOCHONDRIAL"/>
    <property type="match status" value="1"/>
</dbReference>
<dbReference type="FunFam" id="3.40.1170.10:FF:000001">
    <property type="entry name" value="DNA mismatch repair protein MutS"/>
    <property type="match status" value="1"/>
</dbReference>
<dbReference type="InterPro" id="IPR007696">
    <property type="entry name" value="DNA_mismatch_repair_MutS_core"/>
</dbReference>
<dbReference type="SUPFAM" id="SSF48334">
    <property type="entry name" value="DNA repair protein MutS, domain III"/>
    <property type="match status" value="1"/>
</dbReference>
<dbReference type="Pfam" id="PF01624">
    <property type="entry name" value="MutS_I"/>
    <property type="match status" value="1"/>
</dbReference>
<evidence type="ECO:0000256" key="1">
    <source>
        <dbReference type="ARBA" id="ARBA00006271"/>
    </source>
</evidence>
<dbReference type="CDD" id="cd03284">
    <property type="entry name" value="ABC_MutS1"/>
    <property type="match status" value="1"/>
</dbReference>
<dbReference type="InterPro" id="IPR045076">
    <property type="entry name" value="MutS"/>
</dbReference>
<evidence type="ECO:0000256" key="3">
    <source>
        <dbReference type="ARBA" id="ARBA00022741"/>
    </source>
</evidence>
<dbReference type="PIRSF" id="PIRSF037677">
    <property type="entry name" value="DNA_mis_repair_Msh6"/>
    <property type="match status" value="1"/>
</dbReference>
<dbReference type="AlphaFoldDB" id="A0A9X3Z833"/>
<comment type="function">
    <text evidence="8 9">This protein is involved in the repair of mismatches in DNA. It is possible that it carries out the mismatch recognition step. This protein has a weak ATPase activity.</text>
</comment>
<evidence type="ECO:0000256" key="6">
    <source>
        <dbReference type="ARBA" id="ARBA00023125"/>
    </source>
</evidence>
<dbReference type="SUPFAM" id="SSF52540">
    <property type="entry name" value="P-loop containing nucleoside triphosphate hydrolases"/>
    <property type="match status" value="1"/>
</dbReference>
<proteinExistence type="inferred from homology"/>
<dbReference type="InterPro" id="IPR007860">
    <property type="entry name" value="DNA_mmatch_repair_MutS_con_dom"/>
</dbReference>
<dbReference type="SMART" id="SM00533">
    <property type="entry name" value="MUTSd"/>
    <property type="match status" value="1"/>
</dbReference>
<dbReference type="InterPro" id="IPR007695">
    <property type="entry name" value="DNA_mismatch_repair_MutS-lik_N"/>
</dbReference>
<dbReference type="GO" id="GO:0006298">
    <property type="term" value="P:mismatch repair"/>
    <property type="evidence" value="ECO:0007669"/>
    <property type="project" value="UniProtKB-UniRule"/>
</dbReference>
<comment type="similarity">
    <text evidence="1 9 10">Belongs to the DNA mismatch repair MutS family.</text>
</comment>
<dbReference type="GO" id="GO:0140664">
    <property type="term" value="F:ATP-dependent DNA damage sensor activity"/>
    <property type="evidence" value="ECO:0007669"/>
    <property type="project" value="InterPro"/>
</dbReference>
<dbReference type="InterPro" id="IPR005748">
    <property type="entry name" value="DNA_mismatch_repair_MutS"/>
</dbReference>
<gene>
    <name evidence="9 12" type="primary">mutS</name>
    <name evidence="12" type="ORF">NYP16_11995</name>
</gene>
<dbReference type="InterPro" id="IPR007861">
    <property type="entry name" value="DNA_mismatch_repair_MutS_clamp"/>
</dbReference>
<dbReference type="Gene3D" id="3.40.1170.10">
    <property type="entry name" value="DNA repair protein MutS, domain I"/>
    <property type="match status" value="1"/>
</dbReference>
<evidence type="ECO:0000256" key="9">
    <source>
        <dbReference type="HAMAP-Rule" id="MF_00096"/>
    </source>
</evidence>
<dbReference type="InterPro" id="IPR036678">
    <property type="entry name" value="MutS_con_dom_sf"/>
</dbReference>
<dbReference type="Pfam" id="PF05190">
    <property type="entry name" value="MutS_IV"/>
    <property type="match status" value="1"/>
</dbReference>
<feature type="domain" description="DNA mismatch repair proteins mutS family" evidence="11">
    <location>
        <begin position="696"/>
        <end position="712"/>
    </location>
</feature>
<reference evidence="12" key="2">
    <citation type="journal article" date="2023" name="Syst. Appl. Microbiol.">
        <title>Govania unica gen. nov., sp. nov., a rare biosphere bacterium that represents a novel family in the class Alphaproteobacteria.</title>
        <authorList>
            <person name="Vandamme P."/>
            <person name="Peeters C."/>
            <person name="Hettiarachchi A."/>
            <person name="Cnockaert M."/>
            <person name="Carlier A."/>
        </authorList>
    </citation>
    <scope>NUCLEOTIDE SEQUENCE</scope>
    <source>
        <strain evidence="12">LMG 31809</strain>
    </source>
</reference>
<accession>A0A9X3Z833</accession>
<dbReference type="InterPro" id="IPR036187">
    <property type="entry name" value="DNA_mismatch_repair_MutS_sf"/>
</dbReference>
<dbReference type="InterPro" id="IPR000432">
    <property type="entry name" value="DNA_mismatch_repair_MutS_C"/>
</dbReference>
<evidence type="ECO:0000259" key="11">
    <source>
        <dbReference type="PROSITE" id="PS00486"/>
    </source>
</evidence>
<dbReference type="SMART" id="SM00534">
    <property type="entry name" value="MUTSac"/>
    <property type="match status" value="1"/>
</dbReference>
<keyword evidence="7 9" id="KW-0234">DNA repair</keyword>
<dbReference type="Gene3D" id="3.40.50.300">
    <property type="entry name" value="P-loop containing nucleotide triphosphate hydrolases"/>
    <property type="match status" value="1"/>
</dbReference>
<evidence type="ECO:0000256" key="8">
    <source>
        <dbReference type="ARBA" id="ARBA00024647"/>
    </source>
</evidence>
<evidence type="ECO:0000313" key="12">
    <source>
        <dbReference type="EMBL" id="MDA5194673.1"/>
    </source>
</evidence>
<keyword evidence="5 9" id="KW-0067">ATP-binding</keyword>
<dbReference type="Proteomes" id="UP001141619">
    <property type="component" value="Unassembled WGS sequence"/>
</dbReference>
<dbReference type="SUPFAM" id="SSF55271">
    <property type="entry name" value="DNA repair protein MutS, domain I"/>
    <property type="match status" value="1"/>
</dbReference>
<dbReference type="PANTHER" id="PTHR11361">
    <property type="entry name" value="DNA MISMATCH REPAIR PROTEIN MUTS FAMILY MEMBER"/>
    <property type="match status" value="1"/>
</dbReference>
<dbReference type="GO" id="GO:0003684">
    <property type="term" value="F:damaged DNA binding"/>
    <property type="evidence" value="ECO:0007669"/>
    <property type="project" value="UniProtKB-UniRule"/>
</dbReference>
<organism evidence="12 13">
    <name type="scientific">Govanella unica</name>
    <dbReference type="NCBI Taxonomy" id="2975056"/>
    <lineage>
        <taxon>Bacteria</taxon>
        <taxon>Pseudomonadati</taxon>
        <taxon>Pseudomonadota</taxon>
        <taxon>Alphaproteobacteria</taxon>
        <taxon>Emcibacterales</taxon>
        <taxon>Govanellaceae</taxon>
        <taxon>Govanella</taxon>
    </lineage>
</organism>
<comment type="caution">
    <text evidence="12">The sequence shown here is derived from an EMBL/GenBank/DDBJ whole genome shotgun (WGS) entry which is preliminary data.</text>
</comment>
<name>A0A9X3Z833_9PROT</name>
<dbReference type="Gene3D" id="6.10.140.430">
    <property type="match status" value="1"/>
</dbReference>
<feature type="binding site" evidence="9">
    <location>
        <begin position="622"/>
        <end position="629"/>
    </location>
    <ligand>
        <name>ATP</name>
        <dbReference type="ChEBI" id="CHEBI:30616"/>
    </ligand>
</feature>
<dbReference type="PROSITE" id="PS00486">
    <property type="entry name" value="DNA_MISMATCH_REPAIR_2"/>
    <property type="match status" value="1"/>
</dbReference>
<dbReference type="InterPro" id="IPR016151">
    <property type="entry name" value="DNA_mismatch_repair_MutS_N"/>
</dbReference>
<evidence type="ECO:0000256" key="7">
    <source>
        <dbReference type="ARBA" id="ARBA00023204"/>
    </source>
</evidence>
<dbReference type="HAMAP" id="MF_00096">
    <property type="entry name" value="MutS"/>
    <property type="match status" value="1"/>
</dbReference>